<reference evidence="2 3" key="1">
    <citation type="journal article" date="2016" name="Nat. Commun.">
        <title>Thousands of microbial genomes shed light on interconnected biogeochemical processes in an aquifer system.</title>
        <authorList>
            <person name="Anantharaman K."/>
            <person name="Brown C.T."/>
            <person name="Hug L.A."/>
            <person name="Sharon I."/>
            <person name="Castelle C.J."/>
            <person name="Probst A.J."/>
            <person name="Thomas B.C."/>
            <person name="Singh A."/>
            <person name="Wilkins M.J."/>
            <person name="Karaoz U."/>
            <person name="Brodie E.L."/>
            <person name="Williams K.H."/>
            <person name="Hubbard S.S."/>
            <person name="Banfield J.F."/>
        </authorList>
    </citation>
    <scope>NUCLEOTIDE SEQUENCE [LARGE SCALE GENOMIC DNA]</scope>
</reference>
<sequence length="231" mass="26591">MIKRLRLSVIIPAYNEAGNIREAVVGVEKQLKKIVKDFEIIVINDGSTDNTAVVVNDILRTHKKVRFINRSINKGLGFTFLEGVKNARMEYVTAYHGDNDASPLYMEDMVASVERADMIGTYPQKNQNRSYLRRIISGTFIRFVNLIFGLKIRYYNGAFMCKKRLFGKVRLISSGFTIYAEAKIKLMRQGYSLYEVPYFPVIRVWGRSKAVNIKSLYQTVKILIHLVFITD</sequence>
<dbReference type="InterPro" id="IPR001173">
    <property type="entry name" value="Glyco_trans_2-like"/>
</dbReference>
<dbReference type="Gene3D" id="3.90.550.10">
    <property type="entry name" value="Spore Coat Polysaccharide Biosynthesis Protein SpsA, Chain A"/>
    <property type="match status" value="1"/>
</dbReference>
<comment type="caution">
    <text evidence="2">The sequence shown here is derived from an EMBL/GenBank/DDBJ whole genome shotgun (WGS) entry which is preliminary data.</text>
</comment>
<name>A0A1F5Z8C3_9BACT</name>
<dbReference type="EMBL" id="MFJC01000052">
    <property type="protein sequence ID" value="OGG08690.1"/>
    <property type="molecule type" value="Genomic_DNA"/>
</dbReference>
<evidence type="ECO:0000313" key="3">
    <source>
        <dbReference type="Proteomes" id="UP000176854"/>
    </source>
</evidence>
<dbReference type="PANTHER" id="PTHR48090:SF6">
    <property type="entry name" value="SLR5056 PROTEIN"/>
    <property type="match status" value="1"/>
</dbReference>
<dbReference type="InterPro" id="IPR029044">
    <property type="entry name" value="Nucleotide-diphossugar_trans"/>
</dbReference>
<dbReference type="Proteomes" id="UP000176854">
    <property type="component" value="Unassembled WGS sequence"/>
</dbReference>
<dbReference type="CDD" id="cd04179">
    <property type="entry name" value="DPM_DPG-synthase_like"/>
    <property type="match status" value="1"/>
</dbReference>
<proteinExistence type="predicted"/>
<feature type="domain" description="Glycosyltransferase 2-like" evidence="1">
    <location>
        <begin position="8"/>
        <end position="154"/>
    </location>
</feature>
<gene>
    <name evidence="2" type="ORF">A2154_01725</name>
</gene>
<evidence type="ECO:0000259" key="1">
    <source>
        <dbReference type="Pfam" id="PF00535"/>
    </source>
</evidence>
<dbReference type="AlphaFoldDB" id="A0A1F5Z8C3"/>
<dbReference type="InterPro" id="IPR050256">
    <property type="entry name" value="Glycosyltransferase_2"/>
</dbReference>
<accession>A0A1F5Z8C3</accession>
<dbReference type="SUPFAM" id="SSF53448">
    <property type="entry name" value="Nucleotide-diphospho-sugar transferases"/>
    <property type="match status" value="1"/>
</dbReference>
<dbReference type="STRING" id="1798373.A2154_01725"/>
<organism evidence="2 3">
    <name type="scientific">Candidatus Gottesmanbacteria bacterium RBG_16_43_7</name>
    <dbReference type="NCBI Taxonomy" id="1798373"/>
    <lineage>
        <taxon>Bacteria</taxon>
        <taxon>Candidatus Gottesmaniibacteriota</taxon>
    </lineage>
</organism>
<protein>
    <recommendedName>
        <fullName evidence="1">Glycosyltransferase 2-like domain-containing protein</fullName>
    </recommendedName>
</protein>
<evidence type="ECO:0000313" key="2">
    <source>
        <dbReference type="EMBL" id="OGG08690.1"/>
    </source>
</evidence>
<dbReference type="PANTHER" id="PTHR48090">
    <property type="entry name" value="UNDECAPRENYL-PHOSPHATE 4-DEOXY-4-FORMAMIDO-L-ARABINOSE TRANSFERASE-RELATED"/>
    <property type="match status" value="1"/>
</dbReference>
<dbReference type="Pfam" id="PF00535">
    <property type="entry name" value="Glycos_transf_2"/>
    <property type="match status" value="1"/>
</dbReference>